<dbReference type="Proteomes" id="UP000694397">
    <property type="component" value="Unassembled WGS sequence"/>
</dbReference>
<sequence>MSGPAFEKQLASILTDIPNSMSCHPASKDSPTLPDFSATDMGFYRGQTGHSQHEYYQSQTYSQSMNPYSYHQFNPNGMGGPGVYPTKSEYTYSNSYKQYGHYKRGAADTTQGHWGCSSTNPSNRGCKAQGERDTASTGCRFITRHPKQDSNPISTGEEDPAKPAAPALSLAKYALNHYCRTKTRY</sequence>
<evidence type="ECO:0000256" key="1">
    <source>
        <dbReference type="ARBA" id="ARBA00007916"/>
    </source>
</evidence>
<dbReference type="InterPro" id="IPR022135">
    <property type="entry name" value="Distal-less_N"/>
</dbReference>
<reference evidence="7" key="3">
    <citation type="submission" date="2025-09" db="UniProtKB">
        <authorList>
            <consortium name="Ensembl"/>
        </authorList>
    </citation>
    <scope>IDENTIFICATION</scope>
</reference>
<organism evidence="7 8">
    <name type="scientific">Scleropages formosus</name>
    <name type="common">Asian bonytongue</name>
    <name type="synonym">Osteoglossum formosum</name>
    <dbReference type="NCBI Taxonomy" id="113540"/>
    <lineage>
        <taxon>Eukaryota</taxon>
        <taxon>Metazoa</taxon>
        <taxon>Chordata</taxon>
        <taxon>Craniata</taxon>
        <taxon>Vertebrata</taxon>
        <taxon>Euteleostomi</taxon>
        <taxon>Actinopterygii</taxon>
        <taxon>Neopterygii</taxon>
        <taxon>Teleostei</taxon>
        <taxon>Osteoglossocephala</taxon>
        <taxon>Osteoglossomorpha</taxon>
        <taxon>Osteoglossiformes</taxon>
        <taxon>Osteoglossidae</taxon>
        <taxon>Scleropages</taxon>
    </lineage>
</organism>
<keyword evidence="3" id="KW-0371">Homeobox</keyword>
<evidence type="ECO:0000256" key="2">
    <source>
        <dbReference type="ARBA" id="ARBA00023125"/>
    </source>
</evidence>
<dbReference type="AlphaFoldDB" id="A0A8C9W4P9"/>
<protein>
    <recommendedName>
        <fullName evidence="6">Distal-less-like homeobox protein N-terminal domain-containing protein</fullName>
    </recommendedName>
</protein>
<feature type="region of interest" description="Disordered" evidence="5">
    <location>
        <begin position="143"/>
        <end position="165"/>
    </location>
</feature>
<feature type="domain" description="Distal-less-like homeobox protein N-terminal" evidence="6">
    <location>
        <begin position="28"/>
        <end position="110"/>
    </location>
</feature>
<keyword evidence="4" id="KW-0539">Nucleus</keyword>
<reference evidence="7" key="2">
    <citation type="submission" date="2025-08" db="UniProtKB">
        <authorList>
            <consortium name="Ensembl"/>
        </authorList>
    </citation>
    <scope>IDENTIFICATION</scope>
</reference>
<reference evidence="8" key="1">
    <citation type="submission" date="2019-04" db="EMBL/GenBank/DDBJ databases">
        <authorList>
            <consortium name="Wellcome Sanger Institute Data Sharing"/>
        </authorList>
    </citation>
    <scope>NUCLEOTIDE SEQUENCE [LARGE SCALE GENOMIC DNA]</scope>
</reference>
<dbReference type="Pfam" id="PF12413">
    <property type="entry name" value="DLL_N"/>
    <property type="match status" value="1"/>
</dbReference>
<dbReference type="GeneTree" id="ENSGT00940000158951"/>
<evidence type="ECO:0000259" key="6">
    <source>
        <dbReference type="Pfam" id="PF12413"/>
    </source>
</evidence>
<evidence type="ECO:0000313" key="8">
    <source>
        <dbReference type="Proteomes" id="UP000694397"/>
    </source>
</evidence>
<dbReference type="GO" id="GO:0003677">
    <property type="term" value="F:DNA binding"/>
    <property type="evidence" value="ECO:0007669"/>
    <property type="project" value="UniProtKB-KW"/>
</dbReference>
<keyword evidence="8" id="KW-1185">Reference proteome</keyword>
<evidence type="ECO:0000313" key="7">
    <source>
        <dbReference type="Ensembl" id="ENSSFOP00015069588.1"/>
    </source>
</evidence>
<evidence type="ECO:0000256" key="4">
    <source>
        <dbReference type="ARBA" id="ARBA00023242"/>
    </source>
</evidence>
<dbReference type="Ensembl" id="ENSSFOT00015068275.1">
    <property type="protein sequence ID" value="ENSSFOP00015069588.1"/>
    <property type="gene ID" value="ENSSFOG00015032971.1"/>
</dbReference>
<evidence type="ECO:0000256" key="3">
    <source>
        <dbReference type="ARBA" id="ARBA00023155"/>
    </source>
</evidence>
<comment type="similarity">
    <text evidence="1">Belongs to the distal-less homeobox family.</text>
</comment>
<evidence type="ECO:0000256" key="5">
    <source>
        <dbReference type="SAM" id="MobiDB-lite"/>
    </source>
</evidence>
<accession>A0A8C9W4P9</accession>
<keyword evidence="2" id="KW-0238">DNA-binding</keyword>
<name>A0A8C9W4P9_SCLFO</name>
<dbReference type="OrthoDB" id="6159439at2759"/>
<proteinExistence type="inferred from homology"/>